<dbReference type="EMBL" id="JANCYW010000016">
    <property type="protein sequence ID" value="KAK4538273.1"/>
    <property type="molecule type" value="Genomic_DNA"/>
</dbReference>
<dbReference type="Proteomes" id="UP001301350">
    <property type="component" value="Unassembled WGS sequence"/>
</dbReference>
<evidence type="ECO:0000313" key="6">
    <source>
        <dbReference type="EMBL" id="KAK4538273.1"/>
    </source>
</evidence>
<evidence type="ECO:0000256" key="3">
    <source>
        <dbReference type="ARBA" id="ARBA00023110"/>
    </source>
</evidence>
<dbReference type="EC" id="5.2.1.8" evidence="1"/>
<dbReference type="Pfam" id="PF21329">
    <property type="entry name" value="CYP38_PsbQ-like"/>
    <property type="match status" value="1"/>
</dbReference>
<dbReference type="CDD" id="cd01924">
    <property type="entry name" value="cyclophilin_TLP40_like"/>
    <property type="match status" value="1"/>
</dbReference>
<dbReference type="InterPro" id="IPR029000">
    <property type="entry name" value="Cyclophilin-like_dom_sf"/>
</dbReference>
<sequence length="442" mass="48624">MQAFVATPRAVRTVGVGRGVRQRWRQWRQGAWRCEAGEEGASATPRLSGVRLSRRALLQSAASLALGGWAVGALDGSSTVTVPAAVARSGLSVSSGAVNKDPESLLRWALPMNNEALRRLQTELESVFKEVRQRRWGQVLDALRKANSMIERDEKRLTADMTTEDRIIGHSAIIDMMSKMKRLLQAAEAKEAEPVEEMTREMLRVVGAMEELSVKGFPYEVPDDCKSLPLLLGRAAVEIVLRKGDEPGRPKQFDIDGNLYDRARMVMVIDGYSAPVTGGNFVDLVSRGFYDGLKITRSDGFVVQTGDPDPDGTVHGFVDPQTKQLRTIPLEVFAKGDKMPLYHMSLDEDGRGGQPTVLPLTAYGTLCFAREEFSPDSGSSQFFWFLFEPDLTPAGRNLVDGSFASFGYTVEGAFFLRNVEVGDVIESCKVIRGLDCLRQPTA</sequence>
<dbReference type="InterPro" id="IPR006311">
    <property type="entry name" value="TAT_signal"/>
</dbReference>
<evidence type="ECO:0000256" key="2">
    <source>
        <dbReference type="ARBA" id="ARBA00023078"/>
    </source>
</evidence>
<dbReference type="PROSITE" id="PS51318">
    <property type="entry name" value="TAT"/>
    <property type="match status" value="1"/>
</dbReference>
<organism evidence="6 7">
    <name type="scientific">Cyanidium caldarium</name>
    <name type="common">Red alga</name>
    <dbReference type="NCBI Taxonomy" id="2771"/>
    <lineage>
        <taxon>Eukaryota</taxon>
        <taxon>Rhodophyta</taxon>
        <taxon>Bangiophyceae</taxon>
        <taxon>Cyanidiales</taxon>
        <taxon>Cyanidiaceae</taxon>
        <taxon>Cyanidium</taxon>
    </lineage>
</organism>
<dbReference type="InterPro" id="IPR044665">
    <property type="entry name" value="E_coli_cyclophilin_A-like"/>
</dbReference>
<evidence type="ECO:0000259" key="5">
    <source>
        <dbReference type="PROSITE" id="PS50072"/>
    </source>
</evidence>
<keyword evidence="7" id="KW-1185">Reference proteome</keyword>
<keyword evidence="3" id="KW-0697">Rotamase</keyword>
<dbReference type="Gene3D" id="2.40.100.10">
    <property type="entry name" value="Cyclophilin-like"/>
    <property type="match status" value="1"/>
</dbReference>
<keyword evidence="4" id="KW-0413">Isomerase</keyword>
<proteinExistence type="predicted"/>
<dbReference type="GO" id="GO:0003755">
    <property type="term" value="F:peptidyl-prolyl cis-trans isomerase activity"/>
    <property type="evidence" value="ECO:0007669"/>
    <property type="project" value="UniProtKB-KW"/>
</dbReference>
<protein>
    <recommendedName>
        <fullName evidence="1">peptidylprolyl isomerase</fullName>
        <ecNumber evidence="1">5.2.1.8</ecNumber>
    </recommendedName>
</protein>
<dbReference type="PROSITE" id="PS50072">
    <property type="entry name" value="CSA_PPIASE_2"/>
    <property type="match status" value="1"/>
</dbReference>
<dbReference type="Pfam" id="PF00160">
    <property type="entry name" value="Pro_isomerase"/>
    <property type="match status" value="1"/>
</dbReference>
<evidence type="ECO:0000313" key="7">
    <source>
        <dbReference type="Proteomes" id="UP001301350"/>
    </source>
</evidence>
<evidence type="ECO:0000256" key="1">
    <source>
        <dbReference type="ARBA" id="ARBA00013194"/>
    </source>
</evidence>
<dbReference type="InterPro" id="IPR023222">
    <property type="entry name" value="PsbQ-like_dom_sf"/>
</dbReference>
<gene>
    <name evidence="6" type="ORF">CDCA_CDCA16G4298</name>
</gene>
<comment type="caution">
    <text evidence="6">The sequence shown here is derived from an EMBL/GenBank/DDBJ whole genome shotgun (WGS) entry which is preliminary data.</text>
</comment>
<feature type="domain" description="PPIase cyclophilin-type" evidence="5">
    <location>
        <begin position="252"/>
        <end position="442"/>
    </location>
</feature>
<dbReference type="PANTHER" id="PTHR43246">
    <property type="entry name" value="PEPTIDYL-PROLYL CIS-TRANS ISOMERASE CYP38, CHLOROPLASTIC"/>
    <property type="match status" value="1"/>
</dbReference>
<keyword evidence="2" id="KW-0793">Thylakoid</keyword>
<name>A0AAV9J101_CYACA</name>
<dbReference type="Gene3D" id="1.20.120.290">
    <property type="entry name" value="Oxygen-evolving enhancer protein 3 (PsbQ), four-helix up-down bundle"/>
    <property type="match status" value="1"/>
</dbReference>
<accession>A0AAV9J101</accession>
<dbReference type="SUPFAM" id="SSF101112">
    <property type="entry name" value="Oxygen-evolving enhancer protein 3"/>
    <property type="match status" value="1"/>
</dbReference>
<reference evidence="6 7" key="1">
    <citation type="submission" date="2022-07" db="EMBL/GenBank/DDBJ databases">
        <title>Genome-wide signatures of adaptation to extreme environments.</title>
        <authorList>
            <person name="Cho C.H."/>
            <person name="Yoon H.S."/>
        </authorList>
    </citation>
    <scope>NUCLEOTIDE SEQUENCE [LARGE SCALE GENOMIC DNA]</scope>
    <source>
        <strain evidence="6 7">DBV 063 E5</strain>
    </source>
</reference>
<dbReference type="SUPFAM" id="SSF50891">
    <property type="entry name" value="Cyclophilin-like"/>
    <property type="match status" value="1"/>
</dbReference>
<evidence type="ECO:0000256" key="4">
    <source>
        <dbReference type="ARBA" id="ARBA00023235"/>
    </source>
</evidence>
<dbReference type="AlphaFoldDB" id="A0AAV9J101"/>
<dbReference type="InterPro" id="IPR048563">
    <property type="entry name" value="CYP38_PsbQ-like"/>
</dbReference>
<dbReference type="InterPro" id="IPR002130">
    <property type="entry name" value="Cyclophilin-type_PPIase_dom"/>
</dbReference>